<dbReference type="Proteomes" id="UP000434475">
    <property type="component" value="Unassembled WGS sequence"/>
</dbReference>
<dbReference type="Pfam" id="PF20648">
    <property type="entry name" value="DUF6809"/>
    <property type="match status" value="1"/>
</dbReference>
<sequence>MSFLEQLFFGNVDPQCRESLHPKAMRKAQQTLSSLEQTLMDQLPTPQRELFVQYTDAWGTLNALSDLDCFVCGFRLGAQMALDAFKND</sequence>
<name>A0A174QYB1_FLAPL</name>
<reference evidence="2 4" key="2">
    <citation type="journal article" date="2019" name="Nat. Med.">
        <title>A library of human gut bacterial isolates paired with longitudinal multiomics data enables mechanistic microbiome research.</title>
        <authorList>
            <person name="Poyet M."/>
            <person name="Groussin M."/>
            <person name="Gibbons S.M."/>
            <person name="Avila-Pacheco J."/>
            <person name="Jiang X."/>
            <person name="Kearney S.M."/>
            <person name="Perrotta A.R."/>
            <person name="Berdy B."/>
            <person name="Zhao S."/>
            <person name="Lieberman T.D."/>
            <person name="Swanson P.K."/>
            <person name="Smith M."/>
            <person name="Roesemann S."/>
            <person name="Alexander J.E."/>
            <person name="Rich S.A."/>
            <person name="Livny J."/>
            <person name="Vlamakis H."/>
            <person name="Clish C."/>
            <person name="Bullock K."/>
            <person name="Deik A."/>
            <person name="Scott J."/>
            <person name="Pierce K.A."/>
            <person name="Xavier R.J."/>
            <person name="Alm E.J."/>
        </authorList>
    </citation>
    <scope>NUCLEOTIDE SEQUENCE [LARGE SCALE GENOMIC DNA]</scope>
    <source>
        <strain evidence="2 4">BIOML-A2</strain>
    </source>
</reference>
<evidence type="ECO:0000313" key="1">
    <source>
        <dbReference type="EMBL" id="CUN81403.1"/>
    </source>
</evidence>
<reference evidence="1 3" key="1">
    <citation type="submission" date="2015-09" db="EMBL/GenBank/DDBJ databases">
        <authorList>
            <consortium name="Pathogen Informatics"/>
        </authorList>
    </citation>
    <scope>NUCLEOTIDE SEQUENCE [LARGE SCALE GENOMIC DNA]</scope>
    <source>
        <strain evidence="1 3">2789STDY5608854</strain>
    </source>
</reference>
<protein>
    <submittedName>
        <fullName evidence="2">Uncharacterized protein</fullName>
    </submittedName>
</protein>
<dbReference type="InterPro" id="IPR049215">
    <property type="entry name" value="DUF6809"/>
</dbReference>
<dbReference type="AlphaFoldDB" id="A0A174QYB1"/>
<dbReference type="EMBL" id="CYZT01000018">
    <property type="protein sequence ID" value="CUN81403.1"/>
    <property type="molecule type" value="Genomic_DNA"/>
</dbReference>
<gene>
    <name evidence="1" type="ORF">ERS852411_00526</name>
    <name evidence="2" type="ORF">GKE97_20705</name>
</gene>
<organism evidence="2 4">
    <name type="scientific">Flavonifractor plautii</name>
    <name type="common">Fusobacterium plautii</name>
    <dbReference type="NCBI Taxonomy" id="292800"/>
    <lineage>
        <taxon>Bacteria</taxon>
        <taxon>Bacillati</taxon>
        <taxon>Bacillota</taxon>
        <taxon>Clostridia</taxon>
        <taxon>Eubacteriales</taxon>
        <taxon>Oscillospiraceae</taxon>
        <taxon>Flavonifractor</taxon>
    </lineage>
</organism>
<evidence type="ECO:0000313" key="3">
    <source>
        <dbReference type="Proteomes" id="UP000095746"/>
    </source>
</evidence>
<dbReference type="RefSeq" id="WP_009260863.1">
    <property type="nucleotide sequence ID" value="NZ_JADMVA010000003.1"/>
</dbReference>
<dbReference type="Proteomes" id="UP000095746">
    <property type="component" value="Unassembled WGS sequence"/>
</dbReference>
<evidence type="ECO:0000313" key="2">
    <source>
        <dbReference type="EMBL" id="MSB21903.1"/>
    </source>
</evidence>
<proteinExistence type="predicted"/>
<dbReference type="EMBL" id="WKPR01000029">
    <property type="protein sequence ID" value="MSB21903.1"/>
    <property type="molecule type" value="Genomic_DNA"/>
</dbReference>
<accession>A0A174QYB1</accession>
<evidence type="ECO:0000313" key="4">
    <source>
        <dbReference type="Proteomes" id="UP000434475"/>
    </source>
</evidence>